<dbReference type="GO" id="GO:0003677">
    <property type="term" value="F:DNA binding"/>
    <property type="evidence" value="ECO:0007669"/>
    <property type="project" value="InterPro"/>
</dbReference>
<dbReference type="InterPro" id="IPR013762">
    <property type="entry name" value="Integrase-like_cat_sf"/>
</dbReference>
<protein>
    <recommendedName>
        <fullName evidence="5">Tyr recombinase domain-containing protein</fullName>
    </recommendedName>
</protein>
<dbReference type="GO" id="GO:0006310">
    <property type="term" value="P:DNA recombination"/>
    <property type="evidence" value="ECO:0007669"/>
    <property type="project" value="UniProtKB-KW"/>
</dbReference>
<keyword evidence="1" id="KW-0233">DNA recombination</keyword>
<feature type="region of interest" description="Disordered" evidence="2">
    <location>
        <begin position="89"/>
        <end position="149"/>
    </location>
</feature>
<reference evidence="3 4" key="1">
    <citation type="submission" date="2020-05" db="EMBL/GenBank/DDBJ databases">
        <title>Actinomadura verrucosospora NRRL-B18236 (PFL_A860) Genome sequencing and assembly.</title>
        <authorList>
            <person name="Samborskyy M."/>
        </authorList>
    </citation>
    <scope>NUCLEOTIDE SEQUENCE [LARGE SCALE GENOMIC DNA]</scope>
    <source>
        <strain evidence="3 4">NRRL:B18236</strain>
    </source>
</reference>
<keyword evidence="4" id="KW-1185">Reference proteome</keyword>
<evidence type="ECO:0000256" key="1">
    <source>
        <dbReference type="ARBA" id="ARBA00023172"/>
    </source>
</evidence>
<evidence type="ECO:0000313" key="3">
    <source>
        <dbReference type="EMBL" id="QKG27270.1"/>
    </source>
</evidence>
<sequence length="149" mass="15446">MTAAGAHPITDPVAAWRDWTALLAARGIAGGRLLRSVDRHGRIGDRITGDAINRAVRRLAVAAGVPDADSFTAHSLRAGGATVAYTSGVPVSDRPARPVGTRLPGAAGLHPRTGPLARQRHAQRRAVGRDRLQRPGGQAARGCGCSASR</sequence>
<dbReference type="SUPFAM" id="SSF56349">
    <property type="entry name" value="DNA breaking-rejoining enzymes"/>
    <property type="match status" value="1"/>
</dbReference>
<name>A0A7D3W0C2_ACTVE</name>
<dbReference type="Gene3D" id="1.10.443.10">
    <property type="entry name" value="Intergrase catalytic core"/>
    <property type="match status" value="1"/>
</dbReference>
<evidence type="ECO:0000256" key="2">
    <source>
        <dbReference type="SAM" id="MobiDB-lite"/>
    </source>
</evidence>
<dbReference type="EMBL" id="CP053892">
    <property type="protein sequence ID" value="QKG27270.1"/>
    <property type="molecule type" value="Genomic_DNA"/>
</dbReference>
<evidence type="ECO:0008006" key="5">
    <source>
        <dbReference type="Google" id="ProtNLM"/>
    </source>
</evidence>
<dbReference type="GO" id="GO:0015074">
    <property type="term" value="P:DNA integration"/>
    <property type="evidence" value="ECO:0007669"/>
    <property type="project" value="InterPro"/>
</dbReference>
<gene>
    <name evidence="3" type="ORF">ACTIVE_8923</name>
</gene>
<dbReference type="Proteomes" id="UP000501240">
    <property type="component" value="Chromosome"/>
</dbReference>
<organism evidence="3 4">
    <name type="scientific">Actinomadura verrucosospora</name>
    <dbReference type="NCBI Taxonomy" id="46165"/>
    <lineage>
        <taxon>Bacteria</taxon>
        <taxon>Bacillati</taxon>
        <taxon>Actinomycetota</taxon>
        <taxon>Actinomycetes</taxon>
        <taxon>Streptosporangiales</taxon>
        <taxon>Thermomonosporaceae</taxon>
        <taxon>Actinomadura</taxon>
    </lineage>
</organism>
<dbReference type="InterPro" id="IPR011010">
    <property type="entry name" value="DNA_brk_join_enz"/>
</dbReference>
<dbReference type="AlphaFoldDB" id="A0A7D3W0C2"/>
<dbReference type="RefSeq" id="WP_173100578.1">
    <property type="nucleotide sequence ID" value="NZ_CP053892.1"/>
</dbReference>
<proteinExistence type="predicted"/>
<evidence type="ECO:0000313" key="4">
    <source>
        <dbReference type="Proteomes" id="UP000501240"/>
    </source>
</evidence>
<accession>A0A7D3W0C2</accession>